<keyword evidence="14" id="KW-1185">Reference proteome</keyword>
<keyword evidence="6" id="KW-0378">Hydrolase</keyword>
<gene>
    <name evidence="13" type="ORF">H8S11_06120</name>
</gene>
<dbReference type="InterPro" id="IPR008915">
    <property type="entry name" value="Peptidase_M50"/>
</dbReference>
<feature type="transmembrane region" description="Helical" evidence="11">
    <location>
        <begin position="89"/>
        <end position="112"/>
    </location>
</feature>
<dbReference type="Gene3D" id="2.30.42.10">
    <property type="match status" value="1"/>
</dbReference>
<evidence type="ECO:0000256" key="2">
    <source>
        <dbReference type="ARBA" id="ARBA00004141"/>
    </source>
</evidence>
<dbReference type="InterPro" id="IPR004387">
    <property type="entry name" value="Pept_M50_Zn"/>
</dbReference>
<feature type="transmembrane region" description="Helical" evidence="11">
    <location>
        <begin position="327"/>
        <end position="346"/>
    </location>
</feature>
<evidence type="ECO:0000256" key="9">
    <source>
        <dbReference type="ARBA" id="ARBA00023049"/>
    </source>
</evidence>
<comment type="cofactor">
    <cofactor evidence="1">
        <name>Zn(2+)</name>
        <dbReference type="ChEBI" id="CHEBI:29105"/>
    </cofactor>
</comment>
<reference evidence="13" key="1">
    <citation type="submission" date="2020-08" db="EMBL/GenBank/DDBJ databases">
        <title>Genome public.</title>
        <authorList>
            <person name="Liu C."/>
            <person name="Sun Q."/>
        </authorList>
    </citation>
    <scope>NUCLEOTIDE SEQUENCE</scope>
    <source>
        <strain evidence="13">NSJ-23</strain>
    </source>
</reference>
<keyword evidence="4 13" id="KW-0645">Protease</keyword>
<keyword evidence="5 11" id="KW-0812">Transmembrane</keyword>
<organism evidence="13 14">
    <name type="scientific">Flintibacter hominis</name>
    <dbReference type="NCBI Taxonomy" id="2763048"/>
    <lineage>
        <taxon>Bacteria</taxon>
        <taxon>Bacillati</taxon>
        <taxon>Bacillota</taxon>
        <taxon>Clostridia</taxon>
        <taxon>Eubacteriales</taxon>
        <taxon>Flintibacter</taxon>
    </lineage>
</organism>
<comment type="caution">
    <text evidence="13">The sequence shown here is derived from an EMBL/GenBank/DDBJ whole genome shotgun (WGS) entry which is preliminary data.</text>
</comment>
<dbReference type="EMBL" id="JACOPO010000003">
    <property type="protein sequence ID" value="MBC5722383.1"/>
    <property type="molecule type" value="Genomic_DNA"/>
</dbReference>
<evidence type="ECO:0000256" key="1">
    <source>
        <dbReference type="ARBA" id="ARBA00001947"/>
    </source>
</evidence>
<evidence type="ECO:0000259" key="12">
    <source>
        <dbReference type="Pfam" id="PF02163"/>
    </source>
</evidence>
<feature type="domain" description="Peptidase M50" evidence="12">
    <location>
        <begin position="7"/>
        <end position="338"/>
    </location>
</feature>
<evidence type="ECO:0000256" key="5">
    <source>
        <dbReference type="ARBA" id="ARBA00022692"/>
    </source>
</evidence>
<dbReference type="GO" id="GO:0006508">
    <property type="term" value="P:proteolysis"/>
    <property type="evidence" value="ECO:0007669"/>
    <property type="project" value="UniProtKB-KW"/>
</dbReference>
<dbReference type="PANTHER" id="PTHR42837">
    <property type="entry name" value="REGULATOR OF SIGMA-E PROTEASE RSEP"/>
    <property type="match status" value="1"/>
</dbReference>
<sequence length="354" mass="38482">MLYIIVAILIFGVLIATHELGHFATAKLLGVKVNEFSVGMGPAIWKKQRGDTLYSVRILPIGGYCAMEGEDDDSVDPRAFGKAASWKKMVILCAGAAMNFLTGLLLILILYVPQQAVLVETYGGSTPGYGTEECGLLPGDRFLSIDGHRILVYGNAQMYLERAGDTLDIVVERDGQTVRLDGLYLPRQERTDEEGVTTNRRGILVASEAAPLSGFGKVQYAWNMSLDFVRLVWISLGDLISGSVGVRDLSGPVGIVDTMTEVGSSATSAYAAFYSLTYFAALIAVNLAVMNLLPLPALDGGRVFFLLLNTVLYRLFRKRIDPRYEGYVHMAGLAALMCLMLVVTLSDVGKLFGR</sequence>
<keyword evidence="10 11" id="KW-0472">Membrane</keyword>
<dbReference type="GO" id="GO:0004222">
    <property type="term" value="F:metalloendopeptidase activity"/>
    <property type="evidence" value="ECO:0007669"/>
    <property type="project" value="InterPro"/>
</dbReference>
<dbReference type="AlphaFoldDB" id="A0A8J6J9H7"/>
<keyword evidence="9" id="KW-0482">Metalloprotease</keyword>
<protein>
    <submittedName>
        <fullName evidence="13">Site-2 protease family protein</fullName>
    </submittedName>
</protein>
<evidence type="ECO:0000313" key="13">
    <source>
        <dbReference type="EMBL" id="MBC5722383.1"/>
    </source>
</evidence>
<evidence type="ECO:0000256" key="10">
    <source>
        <dbReference type="ARBA" id="ARBA00023136"/>
    </source>
</evidence>
<comment type="subcellular location">
    <subcellularLocation>
        <location evidence="2">Membrane</location>
        <topology evidence="2">Multi-pass membrane protein</topology>
    </subcellularLocation>
</comment>
<accession>A0A8J6J9H7</accession>
<dbReference type="Proteomes" id="UP000628736">
    <property type="component" value="Unassembled WGS sequence"/>
</dbReference>
<dbReference type="InterPro" id="IPR036034">
    <property type="entry name" value="PDZ_sf"/>
</dbReference>
<dbReference type="Pfam" id="PF02163">
    <property type="entry name" value="Peptidase_M50"/>
    <property type="match status" value="1"/>
</dbReference>
<evidence type="ECO:0000256" key="11">
    <source>
        <dbReference type="SAM" id="Phobius"/>
    </source>
</evidence>
<evidence type="ECO:0000256" key="4">
    <source>
        <dbReference type="ARBA" id="ARBA00022670"/>
    </source>
</evidence>
<dbReference type="GO" id="GO:0016020">
    <property type="term" value="C:membrane"/>
    <property type="evidence" value="ECO:0007669"/>
    <property type="project" value="UniProtKB-SubCell"/>
</dbReference>
<evidence type="ECO:0000256" key="7">
    <source>
        <dbReference type="ARBA" id="ARBA00022833"/>
    </source>
</evidence>
<evidence type="ECO:0000256" key="8">
    <source>
        <dbReference type="ARBA" id="ARBA00022989"/>
    </source>
</evidence>
<keyword evidence="7" id="KW-0862">Zinc</keyword>
<keyword evidence="8 11" id="KW-1133">Transmembrane helix</keyword>
<evidence type="ECO:0000313" key="14">
    <source>
        <dbReference type="Proteomes" id="UP000628736"/>
    </source>
</evidence>
<evidence type="ECO:0000256" key="6">
    <source>
        <dbReference type="ARBA" id="ARBA00022801"/>
    </source>
</evidence>
<dbReference type="SUPFAM" id="SSF50156">
    <property type="entry name" value="PDZ domain-like"/>
    <property type="match status" value="1"/>
</dbReference>
<proteinExistence type="inferred from homology"/>
<dbReference type="PANTHER" id="PTHR42837:SF2">
    <property type="entry name" value="MEMBRANE METALLOPROTEASE ARASP2, CHLOROPLASTIC-RELATED"/>
    <property type="match status" value="1"/>
</dbReference>
<feature type="transmembrane region" description="Helical" evidence="11">
    <location>
        <begin position="295"/>
        <end position="315"/>
    </location>
</feature>
<name>A0A8J6J9H7_9FIRM</name>
<feature type="transmembrane region" description="Helical" evidence="11">
    <location>
        <begin position="269"/>
        <end position="289"/>
    </location>
</feature>
<dbReference type="CDD" id="cd06163">
    <property type="entry name" value="S2P-M50_PDZ_RseP-like"/>
    <property type="match status" value="1"/>
</dbReference>
<comment type="similarity">
    <text evidence="3">Belongs to the peptidase M50B family.</text>
</comment>
<evidence type="ECO:0000256" key="3">
    <source>
        <dbReference type="ARBA" id="ARBA00007931"/>
    </source>
</evidence>
<dbReference type="RefSeq" id="WP_186852531.1">
    <property type="nucleotide sequence ID" value="NZ_JACOPO010000003.1"/>
</dbReference>